<dbReference type="PANTHER" id="PTHR43406">
    <property type="entry name" value="TRYPTOPHAN SYNTHASE, ALPHA CHAIN"/>
    <property type="match status" value="1"/>
</dbReference>
<proteinExistence type="inferred from homology"/>
<dbReference type="RefSeq" id="WP_048571317.1">
    <property type="nucleotide sequence ID" value="NZ_LFVU01000028.1"/>
</dbReference>
<dbReference type="PATRIC" id="fig|1121307.3.peg.513"/>
<comment type="similarity">
    <text evidence="9 10">Belongs to the TrpA family.</text>
</comment>
<dbReference type="Proteomes" id="UP000036756">
    <property type="component" value="Unassembled WGS sequence"/>
</dbReference>
<dbReference type="SUPFAM" id="SSF51366">
    <property type="entry name" value="Ribulose-phoshate binding barrel"/>
    <property type="match status" value="1"/>
</dbReference>
<evidence type="ECO:0000313" key="12">
    <source>
        <dbReference type="Proteomes" id="UP000036756"/>
    </source>
</evidence>
<dbReference type="FunFam" id="3.20.20.70:FF:000037">
    <property type="entry name" value="Tryptophan synthase alpha chain"/>
    <property type="match status" value="1"/>
</dbReference>
<dbReference type="NCBIfam" id="TIGR00262">
    <property type="entry name" value="trpA"/>
    <property type="match status" value="1"/>
</dbReference>
<dbReference type="PANTHER" id="PTHR43406:SF1">
    <property type="entry name" value="TRYPTOPHAN SYNTHASE ALPHA CHAIN, CHLOROPLASTIC"/>
    <property type="match status" value="1"/>
</dbReference>
<dbReference type="InterPro" id="IPR011060">
    <property type="entry name" value="RibuloseP-bd_barrel"/>
</dbReference>
<protein>
    <recommendedName>
        <fullName evidence="9">Tryptophan synthase alpha chain</fullName>
        <ecNumber evidence="9">4.2.1.20</ecNumber>
    </recommendedName>
</protein>
<evidence type="ECO:0000256" key="8">
    <source>
        <dbReference type="ARBA" id="ARBA00049047"/>
    </source>
</evidence>
<evidence type="ECO:0000256" key="10">
    <source>
        <dbReference type="RuleBase" id="RU003662"/>
    </source>
</evidence>
<comment type="function">
    <text evidence="1 9">The alpha subunit is responsible for the aldol cleavage of indoleglycerol phosphate to indole and glyceraldehyde 3-phosphate.</text>
</comment>
<sequence>MSKNRIESLFETLKEKNKKAFVAYLMSGENSLEKTKQDVLKLEELGADLIELGVPFSDPAADGEIIQKAGIKALKNGVSIKDVLSLTADIRKSSQIPIVIMTYLNPILSLGVEEFFLKASEAGVDGVIIPDVPIEESSIVKDEADKRGISFIPLVTLTSTVERIEKICNLASGFVYSVNILGVTGKMDKISSGATELLQRVKSISSVPVLAGFGVSTPEKAREMKKNCDGVIVGSQIIKLINENKFQDIKKLIDA</sequence>
<reference evidence="11 12" key="1">
    <citation type="submission" date="2015-06" db="EMBL/GenBank/DDBJ databases">
        <title>Draft genome sequence of the purine-degrading Clostridium cylindrosporum HC-1 (DSM 605).</title>
        <authorList>
            <person name="Poehlein A."/>
            <person name="Schiel-Bengelsdorf B."/>
            <person name="Bengelsdorf F."/>
            <person name="Daniel R."/>
            <person name="Duerre P."/>
        </authorList>
    </citation>
    <scope>NUCLEOTIDE SEQUENCE [LARGE SCALE GENOMIC DNA]</scope>
    <source>
        <strain evidence="11 12">DSM 605</strain>
    </source>
</reference>
<dbReference type="OrthoDB" id="9804578at2"/>
<dbReference type="GO" id="GO:0004834">
    <property type="term" value="F:tryptophan synthase activity"/>
    <property type="evidence" value="ECO:0007669"/>
    <property type="project" value="UniProtKB-UniRule"/>
</dbReference>
<comment type="pathway">
    <text evidence="2 9">Amino-acid biosynthesis; L-tryptophan biosynthesis; L-tryptophan from chorismate: step 5/5.</text>
</comment>
<accession>A0A0J8D9E9</accession>
<feature type="active site" description="Proton acceptor" evidence="9">
    <location>
        <position position="51"/>
    </location>
</feature>
<comment type="caution">
    <text evidence="11">The sequence shown here is derived from an EMBL/GenBank/DDBJ whole genome shotgun (WGS) entry which is preliminary data.</text>
</comment>
<keyword evidence="6 9" id="KW-0057">Aromatic amino acid biosynthesis</keyword>
<dbReference type="EMBL" id="LFVU01000028">
    <property type="protein sequence ID" value="KMT20918.1"/>
    <property type="molecule type" value="Genomic_DNA"/>
</dbReference>
<evidence type="ECO:0000256" key="5">
    <source>
        <dbReference type="ARBA" id="ARBA00022822"/>
    </source>
</evidence>
<comment type="catalytic activity">
    <reaction evidence="8 9">
        <text>(1S,2R)-1-C-(indol-3-yl)glycerol 3-phosphate + L-serine = D-glyceraldehyde 3-phosphate + L-tryptophan + H2O</text>
        <dbReference type="Rhea" id="RHEA:10532"/>
        <dbReference type="ChEBI" id="CHEBI:15377"/>
        <dbReference type="ChEBI" id="CHEBI:33384"/>
        <dbReference type="ChEBI" id="CHEBI:57912"/>
        <dbReference type="ChEBI" id="CHEBI:58866"/>
        <dbReference type="ChEBI" id="CHEBI:59776"/>
        <dbReference type="EC" id="4.2.1.20"/>
    </reaction>
</comment>
<dbReference type="STRING" id="1121307.CLCY_1c01520"/>
<evidence type="ECO:0000313" key="11">
    <source>
        <dbReference type="EMBL" id="KMT20918.1"/>
    </source>
</evidence>
<keyword evidence="12" id="KW-1185">Reference proteome</keyword>
<evidence type="ECO:0000256" key="2">
    <source>
        <dbReference type="ARBA" id="ARBA00004733"/>
    </source>
</evidence>
<dbReference type="HAMAP" id="MF_00131">
    <property type="entry name" value="Trp_synth_alpha"/>
    <property type="match status" value="1"/>
</dbReference>
<dbReference type="UniPathway" id="UPA00035">
    <property type="reaction ID" value="UER00044"/>
</dbReference>
<evidence type="ECO:0000256" key="1">
    <source>
        <dbReference type="ARBA" id="ARBA00003365"/>
    </source>
</evidence>
<dbReference type="CDD" id="cd04724">
    <property type="entry name" value="Tryptophan_synthase_alpha"/>
    <property type="match status" value="1"/>
</dbReference>
<organism evidence="11 12">
    <name type="scientific">Clostridium cylindrosporum DSM 605</name>
    <dbReference type="NCBI Taxonomy" id="1121307"/>
    <lineage>
        <taxon>Bacteria</taxon>
        <taxon>Bacillati</taxon>
        <taxon>Bacillota</taxon>
        <taxon>Clostridia</taxon>
        <taxon>Eubacteriales</taxon>
        <taxon>Clostridiaceae</taxon>
        <taxon>Clostridium</taxon>
    </lineage>
</organism>
<feature type="active site" description="Proton acceptor" evidence="9">
    <location>
        <position position="62"/>
    </location>
</feature>
<dbReference type="AlphaFoldDB" id="A0A0J8D9E9"/>
<evidence type="ECO:0000256" key="4">
    <source>
        <dbReference type="ARBA" id="ARBA00022605"/>
    </source>
</evidence>
<gene>
    <name evidence="9 11" type="primary">trpA</name>
    <name evidence="11" type="ORF">CLCY_1c01520</name>
</gene>
<keyword evidence="5 9" id="KW-0822">Tryptophan biosynthesis</keyword>
<evidence type="ECO:0000256" key="7">
    <source>
        <dbReference type="ARBA" id="ARBA00023239"/>
    </source>
</evidence>
<keyword evidence="4 9" id="KW-0028">Amino-acid biosynthesis</keyword>
<dbReference type="GO" id="GO:0005829">
    <property type="term" value="C:cytosol"/>
    <property type="evidence" value="ECO:0007669"/>
    <property type="project" value="TreeGrafter"/>
</dbReference>
<dbReference type="Pfam" id="PF00290">
    <property type="entry name" value="Trp_syntA"/>
    <property type="match status" value="1"/>
</dbReference>
<dbReference type="EC" id="4.2.1.20" evidence="9"/>
<comment type="subunit">
    <text evidence="3 9">Tetramer of two alpha and two beta chains.</text>
</comment>
<evidence type="ECO:0000256" key="3">
    <source>
        <dbReference type="ARBA" id="ARBA00011270"/>
    </source>
</evidence>
<keyword evidence="7 9" id="KW-0456">Lyase</keyword>
<dbReference type="InterPro" id="IPR013785">
    <property type="entry name" value="Aldolase_TIM"/>
</dbReference>
<dbReference type="InterPro" id="IPR002028">
    <property type="entry name" value="Trp_synthase_suA"/>
</dbReference>
<name>A0A0J8D9E9_CLOCY</name>
<evidence type="ECO:0000256" key="6">
    <source>
        <dbReference type="ARBA" id="ARBA00023141"/>
    </source>
</evidence>
<evidence type="ECO:0000256" key="9">
    <source>
        <dbReference type="HAMAP-Rule" id="MF_00131"/>
    </source>
</evidence>
<dbReference type="Gene3D" id="3.20.20.70">
    <property type="entry name" value="Aldolase class I"/>
    <property type="match status" value="1"/>
</dbReference>